<evidence type="ECO:0000313" key="1">
    <source>
        <dbReference type="EMBL" id="PSR30167.1"/>
    </source>
</evidence>
<dbReference type="AlphaFoldDB" id="A0A2T2X6S2"/>
<proteinExistence type="predicted"/>
<evidence type="ECO:0000313" key="2">
    <source>
        <dbReference type="Proteomes" id="UP000242972"/>
    </source>
</evidence>
<protein>
    <submittedName>
        <fullName evidence="1">Uncharacterized protein</fullName>
    </submittedName>
</protein>
<organism evidence="1 2">
    <name type="scientific">Sulfobacillus benefaciens</name>
    <dbReference type="NCBI Taxonomy" id="453960"/>
    <lineage>
        <taxon>Bacteria</taxon>
        <taxon>Bacillati</taxon>
        <taxon>Bacillota</taxon>
        <taxon>Clostridia</taxon>
        <taxon>Eubacteriales</taxon>
        <taxon>Clostridiales Family XVII. Incertae Sedis</taxon>
        <taxon>Sulfobacillus</taxon>
    </lineage>
</organism>
<reference evidence="1 2" key="1">
    <citation type="journal article" date="2014" name="BMC Genomics">
        <title>Comparison of environmental and isolate Sulfobacillus genomes reveals diverse carbon, sulfur, nitrogen, and hydrogen metabolisms.</title>
        <authorList>
            <person name="Justice N.B."/>
            <person name="Norman A."/>
            <person name="Brown C.T."/>
            <person name="Singh A."/>
            <person name="Thomas B.C."/>
            <person name="Banfield J.F."/>
        </authorList>
    </citation>
    <scope>NUCLEOTIDE SEQUENCE [LARGE SCALE GENOMIC DNA]</scope>
    <source>
        <strain evidence="1">AMDSBA4</strain>
    </source>
</reference>
<sequence>MPSPQGPSRDALRHAVQDCRRVGLSDNTLTALGRALFPQPSAQWTPGQQAFVTLWLLLASMACDLDPAARSAFEDLAPVLRTDPPEGMAQWAAHCFDRLRFFLPEEIEALRQALSRQLSVKP</sequence>
<comment type="caution">
    <text evidence="1">The sequence shown here is derived from an EMBL/GenBank/DDBJ whole genome shotgun (WGS) entry which is preliminary data.</text>
</comment>
<dbReference type="Proteomes" id="UP000242972">
    <property type="component" value="Unassembled WGS sequence"/>
</dbReference>
<accession>A0A2T2X6S2</accession>
<dbReference type="EMBL" id="PXYW01000084">
    <property type="protein sequence ID" value="PSR30167.1"/>
    <property type="molecule type" value="Genomic_DNA"/>
</dbReference>
<gene>
    <name evidence="1" type="ORF">C7B46_18210</name>
</gene>
<name>A0A2T2X6S2_9FIRM</name>